<reference evidence="9 10" key="1">
    <citation type="journal article" date="2013" name="ISME J.">
        <title>A metabolic model for members of the genus Tetrasphaera involved in enhanced biological phosphorus removal.</title>
        <authorList>
            <person name="Kristiansen R."/>
            <person name="Nguyen H.T.T."/>
            <person name="Saunders A.M."/>
            <person name="Nielsen J.L."/>
            <person name="Wimmer R."/>
            <person name="Le V.Q."/>
            <person name="McIlroy S.J."/>
            <person name="Petrovski S."/>
            <person name="Seviour R.J."/>
            <person name="Calteau A."/>
            <person name="Nielsen K.L."/>
            <person name="Nielsen P.H."/>
        </authorList>
    </citation>
    <scope>NUCLEOTIDE SEQUENCE [LARGE SCALE GENOMIC DNA]</scope>
    <source>
        <strain evidence="9 10">T1-X7</strain>
    </source>
</reference>
<keyword evidence="7 8" id="KW-0472">Membrane</keyword>
<evidence type="ECO:0000256" key="3">
    <source>
        <dbReference type="ARBA" id="ARBA00022448"/>
    </source>
</evidence>
<proteinExistence type="inferred from homology"/>
<dbReference type="GO" id="GO:0022857">
    <property type="term" value="F:transmembrane transporter activity"/>
    <property type="evidence" value="ECO:0007669"/>
    <property type="project" value="InterPro"/>
</dbReference>
<evidence type="ECO:0000256" key="1">
    <source>
        <dbReference type="ARBA" id="ARBA00004651"/>
    </source>
</evidence>
<accession>A0A077M745</accession>
<dbReference type="SUPFAM" id="SSF81345">
    <property type="entry name" value="ABC transporter involved in vitamin B12 uptake, BtuC"/>
    <property type="match status" value="1"/>
</dbReference>
<dbReference type="InterPro" id="IPR037294">
    <property type="entry name" value="ABC_BtuC-like"/>
</dbReference>
<feature type="transmembrane region" description="Helical" evidence="8">
    <location>
        <begin position="217"/>
        <end position="238"/>
    </location>
</feature>
<keyword evidence="10" id="KW-1185">Reference proteome</keyword>
<dbReference type="EMBL" id="CAJB01000394">
    <property type="protein sequence ID" value="CCH79875.1"/>
    <property type="molecule type" value="Genomic_DNA"/>
</dbReference>
<dbReference type="GO" id="GO:0033214">
    <property type="term" value="P:siderophore-iron import into cell"/>
    <property type="evidence" value="ECO:0007669"/>
    <property type="project" value="TreeGrafter"/>
</dbReference>
<feature type="transmembrane region" description="Helical" evidence="8">
    <location>
        <begin position="329"/>
        <end position="348"/>
    </location>
</feature>
<sequence length="355" mass="36077">MTRVRRLRVGQSRSAVALLALVSLVILAASIVIALGIGPVRVPPADVLTVVARRLHLVAGHGVSVLDDEIVWQLRLPRIVAAVAVGAGLAQCGCVLQSLTRNDLADPYLLGVSSGAAVGAVCALVLGWALSEVPGRYSVAVSAFVGAIAALAIVLALATGRSGELPAGRTILAGVAVGQLCGAFTSFVVMVFGPRDGARAVLAWTLGSFSGARSGDAILLTVVVGIAVVGLTWCAPLLDAFAFGDVSARSLGVDVRTVRWALLVATALLTAATVAVVGPIGFVGLVVPHVVRLLVGPAHRTLLPLAAVCGGILMLWSDTAARTLGAGQEIPVGVVTAIVGTPVLVVLLRRQARRT</sequence>
<evidence type="ECO:0000313" key="10">
    <source>
        <dbReference type="Proteomes" id="UP000035721"/>
    </source>
</evidence>
<comment type="caution">
    <text evidence="9">The sequence shown here is derived from an EMBL/GenBank/DDBJ whole genome shotgun (WGS) entry which is preliminary data.</text>
</comment>
<dbReference type="GO" id="GO:0005886">
    <property type="term" value="C:plasma membrane"/>
    <property type="evidence" value="ECO:0007669"/>
    <property type="project" value="UniProtKB-SubCell"/>
</dbReference>
<evidence type="ECO:0000256" key="8">
    <source>
        <dbReference type="SAM" id="Phobius"/>
    </source>
</evidence>
<feature type="transmembrane region" description="Helical" evidence="8">
    <location>
        <begin position="299"/>
        <end position="317"/>
    </location>
</feature>
<comment type="subcellular location">
    <subcellularLocation>
        <location evidence="1">Cell membrane</location>
        <topology evidence="1">Multi-pass membrane protein</topology>
    </subcellularLocation>
</comment>
<dbReference type="PANTHER" id="PTHR30472:SF67">
    <property type="entry name" value="PERMEASE OF ABC TRANSPORTER-RELATED"/>
    <property type="match status" value="1"/>
</dbReference>
<gene>
    <name evidence="9" type="ORF">BN12_610017</name>
</gene>
<dbReference type="Proteomes" id="UP000035721">
    <property type="component" value="Unassembled WGS sequence"/>
</dbReference>
<feature type="transmembrane region" description="Helical" evidence="8">
    <location>
        <begin position="137"/>
        <end position="159"/>
    </location>
</feature>
<evidence type="ECO:0000256" key="2">
    <source>
        <dbReference type="ARBA" id="ARBA00007935"/>
    </source>
</evidence>
<comment type="similarity">
    <text evidence="2">Belongs to the binding-protein-dependent transport system permease family. FecCD subfamily.</text>
</comment>
<dbReference type="PANTHER" id="PTHR30472">
    <property type="entry name" value="FERRIC ENTEROBACTIN TRANSPORT SYSTEM PERMEASE PROTEIN"/>
    <property type="match status" value="1"/>
</dbReference>
<keyword evidence="5 8" id="KW-0812">Transmembrane</keyword>
<feature type="transmembrane region" description="Helical" evidence="8">
    <location>
        <begin position="258"/>
        <end position="287"/>
    </location>
</feature>
<evidence type="ECO:0000256" key="4">
    <source>
        <dbReference type="ARBA" id="ARBA00022475"/>
    </source>
</evidence>
<protein>
    <submittedName>
        <fullName evidence="9">Iron transport system, permease protein</fullName>
    </submittedName>
</protein>
<evidence type="ECO:0000256" key="5">
    <source>
        <dbReference type="ARBA" id="ARBA00022692"/>
    </source>
</evidence>
<dbReference type="CDD" id="cd06550">
    <property type="entry name" value="TM_ABC_iron-siderophores_like"/>
    <property type="match status" value="1"/>
</dbReference>
<evidence type="ECO:0000256" key="6">
    <source>
        <dbReference type="ARBA" id="ARBA00022989"/>
    </source>
</evidence>
<dbReference type="STRING" id="1194083.BN12_610017"/>
<dbReference type="Pfam" id="PF01032">
    <property type="entry name" value="FecCD"/>
    <property type="match status" value="1"/>
</dbReference>
<evidence type="ECO:0000256" key="7">
    <source>
        <dbReference type="ARBA" id="ARBA00023136"/>
    </source>
</evidence>
<dbReference type="RefSeq" id="WP_048551834.1">
    <property type="nucleotide sequence ID" value="NZ_HF570958.1"/>
</dbReference>
<dbReference type="AlphaFoldDB" id="A0A077M745"/>
<dbReference type="Gene3D" id="1.10.3470.10">
    <property type="entry name" value="ABC transporter involved in vitamin B12 uptake, BtuC"/>
    <property type="match status" value="1"/>
</dbReference>
<keyword evidence="6 8" id="KW-1133">Transmembrane helix</keyword>
<feature type="transmembrane region" description="Helical" evidence="8">
    <location>
        <begin position="108"/>
        <end position="130"/>
    </location>
</feature>
<evidence type="ECO:0000313" key="9">
    <source>
        <dbReference type="EMBL" id="CCH79875.1"/>
    </source>
</evidence>
<organism evidence="9 10">
    <name type="scientific">Nostocoides japonicum T1-X7</name>
    <dbReference type="NCBI Taxonomy" id="1194083"/>
    <lineage>
        <taxon>Bacteria</taxon>
        <taxon>Bacillati</taxon>
        <taxon>Actinomycetota</taxon>
        <taxon>Actinomycetes</taxon>
        <taxon>Micrococcales</taxon>
        <taxon>Intrasporangiaceae</taxon>
        <taxon>Nostocoides</taxon>
    </lineage>
</organism>
<dbReference type="FunFam" id="1.10.3470.10:FF:000001">
    <property type="entry name" value="Vitamin B12 ABC transporter permease BtuC"/>
    <property type="match status" value="1"/>
</dbReference>
<keyword evidence="3" id="KW-0813">Transport</keyword>
<keyword evidence="4" id="KW-1003">Cell membrane</keyword>
<feature type="transmembrane region" description="Helical" evidence="8">
    <location>
        <begin position="171"/>
        <end position="192"/>
    </location>
</feature>
<dbReference type="InterPro" id="IPR000522">
    <property type="entry name" value="ABC_transptr_permease_BtuC"/>
</dbReference>
<name>A0A077M745_9MICO</name>